<evidence type="ECO:0000313" key="3">
    <source>
        <dbReference type="EMBL" id="KKA27346.1"/>
    </source>
</evidence>
<feature type="compositionally biased region" description="Low complexity" evidence="1">
    <location>
        <begin position="653"/>
        <end position="664"/>
    </location>
</feature>
<reference evidence="3 4" key="1">
    <citation type="submission" date="2015-03" db="EMBL/GenBank/DDBJ databases">
        <authorList>
            <person name="Radwan O."/>
            <person name="Al-Naeli F.A."/>
            <person name="Rendon G.A."/>
            <person name="Fields C."/>
        </authorList>
    </citation>
    <scope>NUCLEOTIDE SEQUENCE [LARGE SCALE GENOMIC DNA]</scope>
    <source>
        <strain evidence="3">CR-DP1</strain>
    </source>
</reference>
<feature type="compositionally biased region" description="Basic and acidic residues" evidence="1">
    <location>
        <begin position="485"/>
        <end position="504"/>
    </location>
</feature>
<dbReference type="CDD" id="cd11524">
    <property type="entry name" value="SYLF"/>
    <property type="match status" value="1"/>
</dbReference>
<dbReference type="InterPro" id="IPR007461">
    <property type="entry name" value="Ysc84_actin-binding"/>
</dbReference>
<feature type="region of interest" description="Disordered" evidence="1">
    <location>
        <begin position="72"/>
        <end position="101"/>
    </location>
</feature>
<evidence type="ECO:0000313" key="4">
    <source>
        <dbReference type="Proteomes" id="UP000033483"/>
    </source>
</evidence>
<feature type="domain" description="Ysc84 actin-binding" evidence="2">
    <location>
        <begin position="154"/>
        <end position="281"/>
    </location>
</feature>
<feature type="region of interest" description="Disordered" evidence="1">
    <location>
        <begin position="1"/>
        <end position="44"/>
    </location>
</feature>
<organism evidence="3 4">
    <name type="scientific">Thielaviopsis punctulata</name>
    <dbReference type="NCBI Taxonomy" id="72032"/>
    <lineage>
        <taxon>Eukaryota</taxon>
        <taxon>Fungi</taxon>
        <taxon>Dikarya</taxon>
        <taxon>Ascomycota</taxon>
        <taxon>Pezizomycotina</taxon>
        <taxon>Sordariomycetes</taxon>
        <taxon>Hypocreomycetidae</taxon>
        <taxon>Microascales</taxon>
        <taxon>Ceratocystidaceae</taxon>
        <taxon>Thielaviopsis</taxon>
    </lineage>
</organism>
<sequence>MQRVSALLSWDRRKSQPPAKLASPPRPKPLNLGPNANGKFESQQFWPTALDQECDKAARILKSFCTDGYETPLHEIQPESTENPQDSSDETAEPSSPLHVTKRIPQRIIQNAAGIAVFTCMRSGLWMTGSGGSGILIARKADGTWSPPSALILHTPTLSFIIGVDVYDCVLIINNIAALESLTQPTTTLGEDVGLLGGPLVEFGASEDEIHWKDLGNTVFTYLKSRGKAQNVNLNGCILSERVNENVKFYEREVSVMDILAGKVAKYAEQTGPLFEVIKQAEGRIDYDARVIDRISTQPAPGDALIESPTTAAAPSEIPKTPRLAFGIPHPEDPDPYGLKALEMAGMEIREAGSRGRPTSSQFDGSSMKHYSRSSADMFSPRSNRGSLMSTKTGATYMTDMGTAATVATTAPSPAFSEDKHQSLERKPSEVDYTKIDFSSIRHLSGTHTLDSVPITESIAATTESDRQSSTSISSNPSTPPLEMNEDKYSEVDDNKSVIEHPVSDVEESDDEDNQCGEVSELSDDDEEFVDADDEDFDDLDDEEEPVVFEVVSAVKPVRAPQAQVVQAKGHMVTIAKRVPPPLPTRSPARMSRSSKSEMGDISMLKSPLRQSFNSDGEPQHVVASSNASMVSIGSPRRTSPQGGPRMIDVSHSRSQSRSLVVQQAEEIVSPKTDETVTPTLENSGAVYSLSVEPSTPKASMAPSLKSVTESDEESSDDQSFKSSGTQNASTVTVA</sequence>
<dbReference type="OrthoDB" id="443981at2759"/>
<name>A0A0F4ZB36_9PEZI</name>
<comment type="caution">
    <text evidence="3">The sequence shown here is derived from an EMBL/GenBank/DDBJ whole genome shotgun (WGS) entry which is preliminary data.</text>
</comment>
<evidence type="ECO:0000256" key="1">
    <source>
        <dbReference type="SAM" id="MobiDB-lite"/>
    </source>
</evidence>
<feature type="compositionally biased region" description="Polar residues" evidence="1">
    <location>
        <begin position="725"/>
        <end position="735"/>
    </location>
</feature>
<protein>
    <recommendedName>
        <fullName evidence="2">Ysc84 actin-binding domain-containing protein</fullName>
    </recommendedName>
</protein>
<feature type="compositionally biased region" description="Acidic residues" evidence="1">
    <location>
        <begin position="505"/>
        <end position="541"/>
    </location>
</feature>
<proteinExistence type="predicted"/>
<dbReference type="PANTHER" id="PTHR15629">
    <property type="entry name" value="SH3YL1 PROTEIN"/>
    <property type="match status" value="1"/>
</dbReference>
<accession>A0A0F4ZB36</accession>
<dbReference type="AlphaFoldDB" id="A0A0F4ZB36"/>
<gene>
    <name evidence="3" type="ORF">TD95_003212</name>
</gene>
<dbReference type="Pfam" id="PF04366">
    <property type="entry name" value="Ysc84"/>
    <property type="match status" value="1"/>
</dbReference>
<dbReference type="PANTHER" id="PTHR15629:SF8">
    <property type="entry name" value="DUF500 DOMAIN PROTEIN (AFU_ORTHOLOGUE AFUA_5G07310)"/>
    <property type="match status" value="1"/>
</dbReference>
<keyword evidence="4" id="KW-1185">Reference proteome</keyword>
<feature type="compositionally biased region" description="Polar residues" evidence="1">
    <location>
        <begin position="609"/>
        <end position="642"/>
    </location>
</feature>
<dbReference type="Proteomes" id="UP000033483">
    <property type="component" value="Unassembled WGS sequence"/>
</dbReference>
<feature type="region of interest" description="Disordered" evidence="1">
    <location>
        <begin position="576"/>
        <end position="735"/>
    </location>
</feature>
<dbReference type="InterPro" id="IPR051702">
    <property type="entry name" value="SH3_domain_YSC84-like"/>
</dbReference>
<dbReference type="GO" id="GO:0035091">
    <property type="term" value="F:phosphatidylinositol binding"/>
    <property type="evidence" value="ECO:0007669"/>
    <property type="project" value="TreeGrafter"/>
</dbReference>
<feature type="region of interest" description="Disordered" evidence="1">
    <location>
        <begin position="351"/>
        <end position="390"/>
    </location>
</feature>
<evidence type="ECO:0000259" key="2">
    <source>
        <dbReference type="Pfam" id="PF04366"/>
    </source>
</evidence>
<feature type="compositionally biased region" description="Polar residues" evidence="1">
    <location>
        <begin position="373"/>
        <end position="390"/>
    </location>
</feature>
<dbReference type="EMBL" id="LAEV01001775">
    <property type="protein sequence ID" value="KKA27346.1"/>
    <property type="molecule type" value="Genomic_DNA"/>
</dbReference>
<feature type="region of interest" description="Disordered" evidence="1">
    <location>
        <begin position="461"/>
        <end position="541"/>
    </location>
</feature>